<dbReference type="SUPFAM" id="SSF51905">
    <property type="entry name" value="FAD/NAD(P)-binding domain"/>
    <property type="match status" value="1"/>
</dbReference>
<dbReference type="GO" id="GO:0052837">
    <property type="term" value="P:thiazole biosynthetic process"/>
    <property type="evidence" value="ECO:0007669"/>
    <property type="project" value="UniProtKB-UniRule"/>
</dbReference>
<keyword evidence="6" id="KW-0963">Cytoplasm</keyword>
<comment type="cofactor">
    <cofactor evidence="6">
        <name>Fe cation</name>
        <dbReference type="ChEBI" id="CHEBI:24875"/>
    </cofactor>
    <text evidence="6">Binds 1 Fe cation per subunit.</text>
</comment>
<dbReference type="FunCoup" id="A0A316YV96">
    <property type="interactions" value="453"/>
</dbReference>
<dbReference type="GO" id="GO:0005829">
    <property type="term" value="C:cytosol"/>
    <property type="evidence" value="ECO:0007669"/>
    <property type="project" value="UniProtKB-UniRule"/>
</dbReference>
<feature type="binding site" evidence="6">
    <location>
        <begin position="300"/>
        <end position="302"/>
    </location>
    <ligand>
        <name>substrate</name>
    </ligand>
</feature>
<evidence type="ECO:0000313" key="9">
    <source>
        <dbReference type="Proteomes" id="UP000245768"/>
    </source>
</evidence>
<dbReference type="GO" id="GO:0160205">
    <property type="term" value="F:cysteine-dependent adenosine diphosphate thiazole synthase activity"/>
    <property type="evidence" value="ECO:0007669"/>
    <property type="project" value="UniProtKB-EC"/>
</dbReference>
<dbReference type="EMBL" id="KZ819635">
    <property type="protein sequence ID" value="PWN91973.1"/>
    <property type="molecule type" value="Genomic_DNA"/>
</dbReference>
<dbReference type="OrthoDB" id="410463at2759"/>
<keyword evidence="6" id="KW-0539">Nucleus</keyword>
<comment type="catalytic activity">
    <reaction evidence="6">
        <text>[ADP-thiazole synthase]-L-cysteine + glycine + NAD(+) = [ADP-thiazole synthase]-dehydroalanine + ADP-5-ethyl-4-methylthiazole-2-carboxylate + nicotinamide + 3 H2O + 2 H(+)</text>
        <dbReference type="Rhea" id="RHEA:55708"/>
        <dbReference type="Rhea" id="RHEA-COMP:14264"/>
        <dbReference type="Rhea" id="RHEA-COMP:14265"/>
        <dbReference type="ChEBI" id="CHEBI:15377"/>
        <dbReference type="ChEBI" id="CHEBI:15378"/>
        <dbReference type="ChEBI" id="CHEBI:17154"/>
        <dbReference type="ChEBI" id="CHEBI:29950"/>
        <dbReference type="ChEBI" id="CHEBI:57305"/>
        <dbReference type="ChEBI" id="CHEBI:57540"/>
        <dbReference type="ChEBI" id="CHEBI:90873"/>
        <dbReference type="ChEBI" id="CHEBI:139151"/>
        <dbReference type="EC" id="2.4.2.60"/>
    </reaction>
</comment>
<name>A0A316YV96_9BASI</name>
<dbReference type="Pfam" id="PF01946">
    <property type="entry name" value="Thi4"/>
    <property type="match status" value="1"/>
</dbReference>
<keyword evidence="1 6" id="KW-0808">Transferase</keyword>
<dbReference type="InterPro" id="IPR002922">
    <property type="entry name" value="Thi4_fam"/>
</dbReference>
<dbReference type="RefSeq" id="XP_025379171.1">
    <property type="nucleotide sequence ID" value="XM_025521212.1"/>
</dbReference>
<accession>A0A316YV96</accession>
<proteinExistence type="inferred from homology"/>
<keyword evidence="9" id="KW-1185">Reference proteome</keyword>
<dbReference type="InParanoid" id="A0A316YV96"/>
<dbReference type="NCBIfam" id="TIGR00292">
    <property type="entry name" value="sulfide-dependent adenosine diphosphate thiazole synthase"/>
    <property type="match status" value="1"/>
</dbReference>
<feature type="binding site" evidence="6">
    <location>
        <position position="188"/>
    </location>
    <ligand>
        <name>substrate</name>
    </ligand>
</feature>
<comment type="subcellular location">
    <subcellularLocation>
        <location evidence="6">Cytoplasm</location>
    </subcellularLocation>
    <subcellularLocation>
        <location evidence="6">Nucleus</location>
    </subcellularLocation>
</comment>
<dbReference type="Gene3D" id="6.10.250.2840">
    <property type="match status" value="1"/>
</dbReference>
<keyword evidence="3 6" id="KW-0784">Thiamine biosynthesis</keyword>
<organism evidence="8 9">
    <name type="scientific">Acaromyces ingoldii</name>
    <dbReference type="NCBI Taxonomy" id="215250"/>
    <lineage>
        <taxon>Eukaryota</taxon>
        <taxon>Fungi</taxon>
        <taxon>Dikarya</taxon>
        <taxon>Basidiomycota</taxon>
        <taxon>Ustilaginomycotina</taxon>
        <taxon>Exobasidiomycetes</taxon>
        <taxon>Exobasidiales</taxon>
        <taxon>Cryptobasidiaceae</taxon>
        <taxon>Acaromyces</taxon>
    </lineage>
</organism>
<evidence type="ECO:0000256" key="6">
    <source>
        <dbReference type="HAMAP-Rule" id="MF_03158"/>
    </source>
</evidence>
<comment type="PTM">
    <text evidence="6">During the catalytic reaction, a sulfide is transferred from Cys-222 to a reaction intermediate, generating a dehydroalanine residue.</text>
</comment>
<keyword evidence="2 6" id="KW-0479">Metal-binding</keyword>
<protein>
    <recommendedName>
        <fullName evidence="6">Thiamine thiazole synthase</fullName>
    </recommendedName>
    <alternativeName>
        <fullName evidence="6">Thiazole biosynthetic enzyme</fullName>
        <ecNumber evidence="6">2.4.2.60</ecNumber>
    </alternativeName>
</protein>
<keyword evidence="4 6" id="KW-0408">Iron</keyword>
<gene>
    <name evidence="8" type="ORF">FA10DRAFT_265788</name>
</gene>
<keyword evidence="5 6" id="KW-0520">NAD</keyword>
<evidence type="ECO:0000256" key="4">
    <source>
        <dbReference type="ARBA" id="ARBA00023004"/>
    </source>
</evidence>
<evidence type="ECO:0000256" key="7">
    <source>
        <dbReference type="SAM" id="MobiDB-lite"/>
    </source>
</evidence>
<evidence type="ECO:0000256" key="1">
    <source>
        <dbReference type="ARBA" id="ARBA00022679"/>
    </source>
</evidence>
<dbReference type="STRING" id="215250.A0A316YV96"/>
<dbReference type="GO" id="GO:0005634">
    <property type="term" value="C:nucleus"/>
    <property type="evidence" value="ECO:0007669"/>
    <property type="project" value="UniProtKB-SubCell"/>
</dbReference>
<dbReference type="EC" id="2.4.2.60" evidence="6"/>
<dbReference type="PANTHER" id="PTHR43422">
    <property type="entry name" value="THIAMINE THIAZOLE SYNTHASE"/>
    <property type="match status" value="1"/>
</dbReference>
<dbReference type="PANTHER" id="PTHR43422:SF3">
    <property type="entry name" value="THIAMINE THIAZOLE SYNTHASE"/>
    <property type="match status" value="1"/>
</dbReference>
<dbReference type="Gene3D" id="3.50.50.60">
    <property type="entry name" value="FAD/NAD(P)-binding domain"/>
    <property type="match status" value="1"/>
</dbReference>
<dbReference type="HAMAP" id="MF_03158">
    <property type="entry name" value="THI4"/>
    <property type="match status" value="1"/>
</dbReference>
<comment type="similarity">
    <text evidence="6">Belongs to the THI4 family.</text>
</comment>
<dbReference type="InterPro" id="IPR027495">
    <property type="entry name" value="Sti35"/>
</dbReference>
<feature type="binding site" evidence="6">
    <location>
        <position position="290"/>
    </location>
    <ligand>
        <name>substrate</name>
    </ligand>
</feature>
<reference evidence="8 9" key="1">
    <citation type="journal article" date="2018" name="Mol. Biol. Evol.">
        <title>Broad Genomic Sampling Reveals a Smut Pathogenic Ancestry of the Fungal Clade Ustilaginomycotina.</title>
        <authorList>
            <person name="Kijpornyongpan T."/>
            <person name="Mondo S.J."/>
            <person name="Barry K."/>
            <person name="Sandor L."/>
            <person name="Lee J."/>
            <person name="Lipzen A."/>
            <person name="Pangilinan J."/>
            <person name="LaButti K."/>
            <person name="Hainaut M."/>
            <person name="Henrissat B."/>
            <person name="Grigoriev I.V."/>
            <person name="Spatafora J.W."/>
            <person name="Aime M.C."/>
        </authorList>
    </citation>
    <scope>NUCLEOTIDE SEQUENCE [LARGE SCALE GENOMIC DNA]</scope>
    <source>
        <strain evidence="8 9">MCA 4198</strain>
    </source>
</reference>
<feature type="binding site" evidence="6">
    <location>
        <begin position="115"/>
        <end position="116"/>
    </location>
    <ligand>
        <name>substrate</name>
    </ligand>
</feature>
<comment type="subunit">
    <text evidence="6">Homooctamer.</text>
</comment>
<feature type="binding site" evidence="6">
    <location>
        <position position="123"/>
    </location>
    <ligand>
        <name>substrate</name>
    </ligand>
</feature>
<comment type="function">
    <text evidence="6">Involved in biosynthesis of the thiamine precursor thiazole. Catalyzes the conversion of NAD and glycine to adenosine diphosphate 5-(2-hydroxyethyl)-4-methylthiazole-2-carboxylic acid (ADT), an adenylated thiazole intermediate. The reaction includes an iron-dependent sulfide transfer from a conserved cysteine residue of the protein to a thiazole intermediate. The enzyme can only undergo a single turnover, which suggests it is a suicide enzyme. May have additional roles in adaptation to various stress conditions and in DNA damage tolerance.</text>
</comment>
<dbReference type="AlphaFoldDB" id="A0A316YV96"/>
<feature type="binding site" evidence="6">
    <location>
        <position position="224"/>
    </location>
    <ligand>
        <name>substrate</name>
    </ligand>
</feature>
<dbReference type="GO" id="GO:0009228">
    <property type="term" value="P:thiamine biosynthetic process"/>
    <property type="evidence" value="ECO:0007669"/>
    <property type="project" value="UniProtKB-UniRule"/>
</dbReference>
<dbReference type="Proteomes" id="UP000245768">
    <property type="component" value="Unassembled WGS sequence"/>
</dbReference>
<dbReference type="GeneID" id="37043128"/>
<feature type="modified residue" description="2,3-didehydroalanine (Cys)" evidence="6">
    <location>
        <position position="222"/>
    </location>
</feature>
<dbReference type="InterPro" id="IPR036188">
    <property type="entry name" value="FAD/NAD-bd_sf"/>
</dbReference>
<dbReference type="GO" id="GO:0005506">
    <property type="term" value="F:iron ion binding"/>
    <property type="evidence" value="ECO:0007669"/>
    <property type="project" value="UniProtKB-UniRule"/>
</dbReference>
<feature type="binding site" evidence="6">
    <location>
        <position position="239"/>
    </location>
    <ligand>
        <name>substrate</name>
    </ligand>
</feature>
<sequence>MAPPTASFTSAPAATGPSPAALKQQAANKQKTFSLPRQHYDIKAGKEPKEDYDGNFQFADIKESITSRAMTARYYEDMMNAAVSDVVIIGAGSAGLSCAYKLGKARPDLRITILEASVAPGGGAWLGGQLMSAMVIRKPAHKILDELEVPYEDEGTHVVVKHAALFTSTILAKTLALPNVKLFNATCAEDLIVKKDADGVSRVNGVVTNYTLVTLAHGLQSCMDPQTMTAPVVVSFCGHDGPFGAFAVKRLESAGLFKIGDMGPMDMTKSEGEIVNNTRELFPGIIVGGMELSEADSHPRMGASFAGMISSGVRASMIASKLFDSLDCDEFGEVQGVRTQ</sequence>
<evidence type="ECO:0000313" key="8">
    <source>
        <dbReference type="EMBL" id="PWN91973.1"/>
    </source>
</evidence>
<evidence type="ECO:0000256" key="2">
    <source>
        <dbReference type="ARBA" id="ARBA00022723"/>
    </source>
</evidence>
<evidence type="ECO:0000256" key="3">
    <source>
        <dbReference type="ARBA" id="ARBA00022977"/>
    </source>
</evidence>
<evidence type="ECO:0000256" key="5">
    <source>
        <dbReference type="ARBA" id="ARBA00023027"/>
    </source>
</evidence>
<feature type="region of interest" description="Disordered" evidence="7">
    <location>
        <begin position="1"/>
        <end position="31"/>
    </location>
</feature>
<feature type="binding site" evidence="6">
    <location>
        <position position="94"/>
    </location>
    <ligand>
        <name>substrate</name>
    </ligand>
</feature>